<feature type="transmembrane region" description="Helical" evidence="1">
    <location>
        <begin position="42"/>
        <end position="61"/>
    </location>
</feature>
<comment type="caution">
    <text evidence="2">The sequence shown here is derived from an EMBL/GenBank/DDBJ whole genome shotgun (WGS) entry which is preliminary data.</text>
</comment>
<gene>
    <name evidence="2" type="ORF">AUJ42_01425</name>
</gene>
<keyword evidence="1" id="KW-0472">Membrane</keyword>
<proteinExistence type="predicted"/>
<reference evidence="2 3" key="1">
    <citation type="journal article" date="2016" name="Environ. Microbiol.">
        <title>Genomic resolution of a cold subsurface aquifer community provides metabolic insights for novel microbes adapted to high CO concentrations.</title>
        <authorList>
            <person name="Probst A.J."/>
            <person name="Castelle C.J."/>
            <person name="Singh A."/>
            <person name="Brown C.T."/>
            <person name="Anantharaman K."/>
            <person name="Sharon I."/>
            <person name="Hug L.A."/>
            <person name="Burstein D."/>
            <person name="Emerson J.B."/>
            <person name="Thomas B.C."/>
            <person name="Banfield J.F."/>
        </authorList>
    </citation>
    <scope>NUCLEOTIDE SEQUENCE [LARGE SCALE GENOMIC DNA]</scope>
    <source>
        <strain evidence="2">CG1_02_44_10</strain>
    </source>
</reference>
<dbReference type="AlphaFoldDB" id="A0A1J4RYZ4"/>
<evidence type="ECO:0000256" key="1">
    <source>
        <dbReference type="SAM" id="Phobius"/>
    </source>
</evidence>
<keyword evidence="1" id="KW-0812">Transmembrane</keyword>
<protein>
    <submittedName>
        <fullName evidence="2">Uncharacterized protein</fullName>
    </submittedName>
</protein>
<dbReference type="Proteomes" id="UP000182345">
    <property type="component" value="Unassembled WGS sequence"/>
</dbReference>
<dbReference type="EMBL" id="MNUK01000038">
    <property type="protein sequence ID" value="OIN91666.1"/>
    <property type="molecule type" value="Genomic_DNA"/>
</dbReference>
<evidence type="ECO:0000313" key="2">
    <source>
        <dbReference type="EMBL" id="OIN91666.1"/>
    </source>
</evidence>
<organism evidence="2 3">
    <name type="scientific">Candidatus Collierbacteria bacterium CG1_02_44_10</name>
    <dbReference type="NCBI Taxonomy" id="1805087"/>
    <lineage>
        <taxon>Bacteria</taxon>
        <taxon>Candidatus Collieribacteriota</taxon>
    </lineage>
</organism>
<accession>A0A1J4RYZ4</accession>
<feature type="transmembrane region" description="Helical" evidence="1">
    <location>
        <begin position="17"/>
        <end position="35"/>
    </location>
</feature>
<evidence type="ECO:0000313" key="3">
    <source>
        <dbReference type="Proteomes" id="UP000182345"/>
    </source>
</evidence>
<name>A0A1J4RYZ4_9BACT</name>
<sequence>MLGMISTSATVFADSKLLWSVGLVAFGNIVEVTAFSAFKTHVLSWTFFCHVVLIILIFRMVPHVPAKGD</sequence>
<keyword evidence="1" id="KW-1133">Transmembrane helix</keyword>